<feature type="compositionally biased region" description="Basic residues" evidence="1">
    <location>
        <begin position="52"/>
        <end position="62"/>
    </location>
</feature>
<comment type="caution">
    <text evidence="2">The sequence shown here is derived from an EMBL/GenBank/DDBJ whole genome shotgun (WGS) entry which is preliminary data.</text>
</comment>
<feature type="compositionally biased region" description="Polar residues" evidence="1">
    <location>
        <begin position="108"/>
        <end position="128"/>
    </location>
</feature>
<name>A0A1J9PGI1_9EURO</name>
<gene>
    <name evidence="2" type="ORF">AJ78_04611</name>
</gene>
<feature type="compositionally biased region" description="Pro residues" evidence="1">
    <location>
        <begin position="233"/>
        <end position="247"/>
    </location>
</feature>
<dbReference type="EMBL" id="LGRN01000176">
    <property type="protein sequence ID" value="OJD15094.1"/>
    <property type="molecule type" value="Genomic_DNA"/>
</dbReference>
<dbReference type="Proteomes" id="UP000182235">
    <property type="component" value="Unassembled WGS sequence"/>
</dbReference>
<keyword evidence="3" id="KW-1185">Reference proteome</keyword>
<accession>A0A1J9PGI1</accession>
<dbReference type="OrthoDB" id="3363286at2759"/>
<dbReference type="AlphaFoldDB" id="A0A1J9PGI1"/>
<sequence>MTTKCPYRHISYASWRLKTFHRLAVEAAYSLPSRRSFTTSSRFQFPKPNPNQKKRHGNRRRQRTQELSKLDSLRTEISTLVEELKCEPPSTQSPDASPPGERKESILELSSQPGNLRNSHSRLSQSLPKSPIVTRLERRANKRKPRADRPDIDRLKYNPWAQLLASPVRMCAATGARIPEKLLGDWGLVQHPETQRLWFMPVDLVKDELERTSAKSAPVQSETSDDISEDDSVPPPPSPPPSPPPRSRFPGFYMTSNVELLDAISNMKGSQPGRLVPNNWKTPKGPLPRKMYYVFRRDMAGFFLARMRERVLVWLKKAKGLRPLGQKLGDWTVLDTGAEAIGEEALRESLQKLGDLEHAAWGAVFISRKTGGEGAVSPLQGGRSAVGGSSSQISSSPEAGPTEESTSADPTITLEAHSESSNPSPALPKYISLPATGSMVPVFDLVTLLTGEQLEALRQHADIFQHPAVFYRPGDRAPVSMISWLWNLNMYMMKYDKS</sequence>
<reference evidence="2 3" key="1">
    <citation type="submission" date="2015-07" db="EMBL/GenBank/DDBJ databases">
        <title>Emmonsia species relationships and genome sequence.</title>
        <authorList>
            <consortium name="The Broad Institute Genomics Platform"/>
            <person name="Cuomo C.A."/>
            <person name="Munoz J.F."/>
            <person name="Imamovic A."/>
            <person name="Priest M.E."/>
            <person name="Young S."/>
            <person name="Clay O.K."/>
            <person name="McEwen J.G."/>
        </authorList>
    </citation>
    <scope>NUCLEOTIDE SEQUENCE [LARGE SCALE GENOMIC DNA]</scope>
    <source>
        <strain evidence="2 3">UAMH 9510</strain>
    </source>
</reference>
<feature type="region of interest" description="Disordered" evidence="1">
    <location>
        <begin position="37"/>
        <end position="70"/>
    </location>
</feature>
<dbReference type="STRING" id="1447872.A0A1J9PGI1"/>
<proteinExistence type="predicted"/>
<evidence type="ECO:0000256" key="1">
    <source>
        <dbReference type="SAM" id="MobiDB-lite"/>
    </source>
</evidence>
<feature type="region of interest" description="Disordered" evidence="1">
    <location>
        <begin position="211"/>
        <end position="249"/>
    </location>
</feature>
<feature type="region of interest" description="Disordered" evidence="1">
    <location>
        <begin position="375"/>
        <end position="409"/>
    </location>
</feature>
<evidence type="ECO:0000313" key="2">
    <source>
        <dbReference type="EMBL" id="OJD15094.1"/>
    </source>
</evidence>
<evidence type="ECO:0000313" key="3">
    <source>
        <dbReference type="Proteomes" id="UP000182235"/>
    </source>
</evidence>
<organism evidence="2 3">
    <name type="scientific">Emergomyces pasteurianus Ep9510</name>
    <dbReference type="NCBI Taxonomy" id="1447872"/>
    <lineage>
        <taxon>Eukaryota</taxon>
        <taxon>Fungi</taxon>
        <taxon>Dikarya</taxon>
        <taxon>Ascomycota</taxon>
        <taxon>Pezizomycotina</taxon>
        <taxon>Eurotiomycetes</taxon>
        <taxon>Eurotiomycetidae</taxon>
        <taxon>Onygenales</taxon>
        <taxon>Ajellomycetaceae</taxon>
        <taxon>Emergomyces</taxon>
    </lineage>
</organism>
<feature type="region of interest" description="Disordered" evidence="1">
    <location>
        <begin position="85"/>
        <end position="131"/>
    </location>
</feature>
<feature type="compositionally biased region" description="Acidic residues" evidence="1">
    <location>
        <begin position="223"/>
        <end position="232"/>
    </location>
</feature>
<protein>
    <submittedName>
        <fullName evidence="2">Uncharacterized protein</fullName>
    </submittedName>
</protein>